<dbReference type="InterPro" id="IPR007000">
    <property type="entry name" value="PLipase_B-like"/>
</dbReference>
<evidence type="ECO:0000313" key="9">
    <source>
        <dbReference type="EMBL" id="CAE0268483.1"/>
    </source>
</evidence>
<keyword evidence="4 7" id="KW-0442">Lipid degradation</keyword>
<name>A0A7S3GJS8_9EUKA</name>
<evidence type="ECO:0000256" key="7">
    <source>
        <dbReference type="RuleBase" id="RU364138"/>
    </source>
</evidence>
<evidence type="ECO:0000256" key="2">
    <source>
        <dbReference type="ARBA" id="ARBA00022729"/>
    </source>
</evidence>
<feature type="chain" id="PRO_5030657174" description="Phospholipase B-like" evidence="8">
    <location>
        <begin position="16"/>
        <end position="585"/>
    </location>
</feature>
<comment type="function">
    <text evidence="7">Putative phospholipase.</text>
</comment>
<keyword evidence="3 7" id="KW-0378">Hydrolase</keyword>
<gene>
    <name evidence="9" type="ORF">PBIL07802_LOCUS30833</name>
</gene>
<evidence type="ECO:0000256" key="4">
    <source>
        <dbReference type="ARBA" id="ARBA00022963"/>
    </source>
</evidence>
<organism evidence="9">
    <name type="scientific">Palpitomonas bilix</name>
    <dbReference type="NCBI Taxonomy" id="652834"/>
    <lineage>
        <taxon>Eukaryota</taxon>
        <taxon>Eukaryota incertae sedis</taxon>
    </lineage>
</organism>
<keyword evidence="6" id="KW-0325">Glycoprotein</keyword>
<dbReference type="Gene3D" id="3.60.60.30">
    <property type="match status" value="1"/>
</dbReference>
<accession>A0A7S3GJS8</accession>
<dbReference type="GO" id="GO:0005576">
    <property type="term" value="C:extracellular region"/>
    <property type="evidence" value="ECO:0007669"/>
    <property type="project" value="TreeGrafter"/>
</dbReference>
<proteinExistence type="inferred from homology"/>
<dbReference type="EC" id="3.1.1.-" evidence="7"/>
<evidence type="ECO:0000256" key="6">
    <source>
        <dbReference type="ARBA" id="ARBA00023180"/>
    </source>
</evidence>
<sequence length="585" mass="66287">MKWLTIHILLPTVYALVCLSSGLAMQEGKDRFIDRVYVRVDAHKSQWKCDIRTAPARQRRGQFDAIATLESSPSGFQRLEVYAGVTPAKSHFEARVYAFAAGCAEAYLSQHDMFNYWFNYAANEYGKDGPSSALLAFMQAQWDFSEIERSRNTALDLLMTQFDGLVEGYSQSIREHKRENETLSPLTLYMLNSVGDLENLNGLFKGSEDTDRFGQYPPLPTQLRETDCSGLVRLTADGDILVGHATWRAYYAMLRVYKIYHYQYGDVLGTGVTNPVVSFSSSPGFLHSKDDFYASEKLIVFETTNNVFNQTLFELYIKNTTLLSWQRAMTATISAPDASTWTSVFSQHNSGTYDNSWVVVDLERGGKNVKDWVDGVIVLAEQIPGFVAVTDVTDVFARQQYWPSFNIPYSTFIYNMSGYPAYKEKYGERYDYNMCPRAQIFRRNATLIENVDDMKDMMRYNAYKTDPISEGDPTVAVAPRYDLDPEKPLAFGAVDAKVTSLRAILHSLRRGDDSVYPVHQKVGGQGGSYRHCRIPVSAVNGPTTYDGIPPFQWSDSPFSTIPVGVPDRFDYEYAEFCSRPLHPYH</sequence>
<keyword evidence="5 7" id="KW-0443">Lipid metabolism</keyword>
<dbReference type="AlphaFoldDB" id="A0A7S3GJS8"/>
<comment type="similarity">
    <text evidence="1 7">Belongs to the phospholipase B-like family.</text>
</comment>
<dbReference type="PANTHER" id="PTHR12370">
    <property type="entry name" value="PHOSPHOLIPASE B-RELATED"/>
    <property type="match status" value="1"/>
</dbReference>
<keyword evidence="2 8" id="KW-0732">Signal</keyword>
<dbReference type="PANTHER" id="PTHR12370:SF25">
    <property type="entry name" value="PHOSPHOLIPASE B-LIKE PROTEIN G"/>
    <property type="match status" value="1"/>
</dbReference>
<reference evidence="9" key="1">
    <citation type="submission" date="2021-01" db="EMBL/GenBank/DDBJ databases">
        <authorList>
            <person name="Corre E."/>
            <person name="Pelletier E."/>
            <person name="Niang G."/>
            <person name="Scheremetjew M."/>
            <person name="Finn R."/>
            <person name="Kale V."/>
            <person name="Holt S."/>
            <person name="Cochrane G."/>
            <person name="Meng A."/>
            <person name="Brown T."/>
            <person name="Cohen L."/>
        </authorList>
    </citation>
    <scope>NUCLEOTIDE SEQUENCE</scope>
    <source>
        <strain evidence="9">NIES-2562</strain>
    </source>
</reference>
<evidence type="ECO:0000256" key="8">
    <source>
        <dbReference type="SAM" id="SignalP"/>
    </source>
</evidence>
<evidence type="ECO:0000256" key="1">
    <source>
        <dbReference type="ARBA" id="ARBA00007835"/>
    </source>
</evidence>
<protein>
    <recommendedName>
        <fullName evidence="7">Phospholipase B-like</fullName>
        <ecNumber evidence="7">3.1.1.-</ecNumber>
    </recommendedName>
</protein>
<feature type="signal peptide" evidence="8">
    <location>
        <begin position="1"/>
        <end position="15"/>
    </location>
</feature>
<dbReference type="EMBL" id="HBIB01046919">
    <property type="protein sequence ID" value="CAE0268483.1"/>
    <property type="molecule type" value="Transcribed_RNA"/>
</dbReference>
<dbReference type="GO" id="GO:0004620">
    <property type="term" value="F:phospholipase activity"/>
    <property type="evidence" value="ECO:0007669"/>
    <property type="project" value="InterPro"/>
</dbReference>
<dbReference type="GO" id="GO:0009395">
    <property type="term" value="P:phospholipid catabolic process"/>
    <property type="evidence" value="ECO:0007669"/>
    <property type="project" value="TreeGrafter"/>
</dbReference>
<evidence type="ECO:0000256" key="5">
    <source>
        <dbReference type="ARBA" id="ARBA00023098"/>
    </source>
</evidence>
<evidence type="ECO:0000256" key="3">
    <source>
        <dbReference type="ARBA" id="ARBA00022801"/>
    </source>
</evidence>
<dbReference type="Pfam" id="PF04916">
    <property type="entry name" value="Phospholip_B"/>
    <property type="match status" value="1"/>
</dbReference>